<protein>
    <submittedName>
        <fullName evidence="1">Uncharacterized protein</fullName>
    </submittedName>
</protein>
<organism evidence="1 2">
    <name type="scientific">Trichinella spiralis</name>
    <name type="common">Trichina worm</name>
    <dbReference type="NCBI Taxonomy" id="6334"/>
    <lineage>
        <taxon>Eukaryota</taxon>
        <taxon>Metazoa</taxon>
        <taxon>Ecdysozoa</taxon>
        <taxon>Nematoda</taxon>
        <taxon>Enoplea</taxon>
        <taxon>Dorylaimia</taxon>
        <taxon>Trichinellida</taxon>
        <taxon>Trichinellidae</taxon>
        <taxon>Trichinella</taxon>
    </lineage>
</organism>
<dbReference type="InParanoid" id="A0A0V0YZW0"/>
<accession>A0A0V0YZW0</accession>
<proteinExistence type="predicted"/>
<dbReference type="EMBL" id="JYDH01003477">
    <property type="protein sequence ID" value="KRY05744.1"/>
    <property type="molecule type" value="Genomic_DNA"/>
</dbReference>
<evidence type="ECO:0000313" key="1">
    <source>
        <dbReference type="EMBL" id="KRY05744.1"/>
    </source>
</evidence>
<reference evidence="1 2" key="1">
    <citation type="submission" date="2015-01" db="EMBL/GenBank/DDBJ databases">
        <title>Evolution of Trichinella species and genotypes.</title>
        <authorList>
            <person name="Korhonen P.K."/>
            <person name="Edoardo P."/>
            <person name="Giuseppe L.R."/>
            <person name="Gasser R.B."/>
        </authorList>
    </citation>
    <scope>NUCLEOTIDE SEQUENCE [LARGE SCALE GENOMIC DNA]</scope>
    <source>
        <strain evidence="1">ISS3</strain>
    </source>
</reference>
<dbReference type="Proteomes" id="UP000054776">
    <property type="component" value="Unassembled WGS sequence"/>
</dbReference>
<dbReference type="AlphaFoldDB" id="A0A0V0YZW0"/>
<gene>
    <name evidence="1" type="ORF">T01_5163</name>
</gene>
<name>A0A0V0YZW0_TRISP</name>
<sequence>MHSICSNLQRNPPSCQVKHLTFIEEKNWHIVGK</sequence>
<evidence type="ECO:0000313" key="2">
    <source>
        <dbReference type="Proteomes" id="UP000054776"/>
    </source>
</evidence>
<keyword evidence="2" id="KW-1185">Reference proteome</keyword>
<comment type="caution">
    <text evidence="1">The sequence shown here is derived from an EMBL/GenBank/DDBJ whole genome shotgun (WGS) entry which is preliminary data.</text>
</comment>